<dbReference type="SUPFAM" id="SSF51430">
    <property type="entry name" value="NAD(P)-linked oxidoreductase"/>
    <property type="match status" value="1"/>
</dbReference>
<dbReference type="EMBL" id="MCGH01000002">
    <property type="protein sequence ID" value="ODM05187.1"/>
    <property type="molecule type" value="Genomic_DNA"/>
</dbReference>
<dbReference type="GO" id="GO:0016491">
    <property type="term" value="F:oxidoreductase activity"/>
    <property type="evidence" value="ECO:0007669"/>
    <property type="project" value="UniProtKB-KW"/>
</dbReference>
<dbReference type="PATRIC" id="fig|1432052.4.peg.1205"/>
<dbReference type="Gene3D" id="3.20.20.100">
    <property type="entry name" value="NADP-dependent oxidoreductase domain"/>
    <property type="match status" value="1"/>
</dbReference>
<keyword evidence="1 3" id="KW-0560">Oxidoreductase</keyword>
<name>A0A1E3A9L4_9FIRM</name>
<dbReference type="GO" id="GO:0005829">
    <property type="term" value="C:cytosol"/>
    <property type="evidence" value="ECO:0007669"/>
    <property type="project" value="TreeGrafter"/>
</dbReference>
<sequence length="324" mass="36997">MDRVSLTNTDLQVSQLCLGTADFGTKKSREEAFRQMDIFLDGGGNFIDTAHVYGDWACDERGRSEKVIGEWLKGKRDQVILSSKGCHPPIDNMLCSRVDPGNLHKDVEESLSQLQTDYVDLYFLHRDKPQVPAGELLEALEEEVRRGRLRYYGCSNWSLDRLKEADAYAREHGLHGFACNQMMFVLADVVPETLVEPQLTILDDAYYQYEKQTGLSFMAYMCLAGGYFSKRMAGKPVSPQQKERYHGEANEAILRQLKLCVSEGYKVTDFLYSYVKRAAFPSIPISGFGNEEQLKQALVSIEQEVPDEMMHDLVSLKRMQSYHW</sequence>
<dbReference type="RefSeq" id="WP_069151541.1">
    <property type="nucleotide sequence ID" value="NZ_MCGH01000002.1"/>
</dbReference>
<dbReference type="CDD" id="cd19082">
    <property type="entry name" value="AKR_AKR10A1_2"/>
    <property type="match status" value="1"/>
</dbReference>
<dbReference type="InterPro" id="IPR023210">
    <property type="entry name" value="NADP_OxRdtase_dom"/>
</dbReference>
<comment type="caution">
    <text evidence="3">The sequence shown here is derived from an EMBL/GenBank/DDBJ whole genome shotgun (WGS) entry which is preliminary data.</text>
</comment>
<accession>A0A1E3A9L4</accession>
<organism evidence="3 4">
    <name type="scientific">Eisenbergiella tayi</name>
    <dbReference type="NCBI Taxonomy" id="1432052"/>
    <lineage>
        <taxon>Bacteria</taxon>
        <taxon>Bacillati</taxon>
        <taxon>Bacillota</taxon>
        <taxon>Clostridia</taxon>
        <taxon>Lachnospirales</taxon>
        <taxon>Lachnospiraceae</taxon>
        <taxon>Eisenbergiella</taxon>
    </lineage>
</organism>
<evidence type="ECO:0000259" key="2">
    <source>
        <dbReference type="Pfam" id="PF00248"/>
    </source>
</evidence>
<dbReference type="PANTHER" id="PTHR43364">
    <property type="entry name" value="NADH-SPECIFIC METHYLGLYOXAL REDUCTASE-RELATED"/>
    <property type="match status" value="1"/>
</dbReference>
<evidence type="ECO:0000256" key="1">
    <source>
        <dbReference type="ARBA" id="ARBA00023002"/>
    </source>
</evidence>
<feature type="domain" description="NADP-dependent oxidoreductase" evidence="2">
    <location>
        <begin position="16"/>
        <end position="316"/>
    </location>
</feature>
<dbReference type="EC" id="1.1.1.-" evidence="3"/>
<evidence type="ECO:0000313" key="4">
    <source>
        <dbReference type="Proteomes" id="UP000094067"/>
    </source>
</evidence>
<dbReference type="PANTHER" id="PTHR43364:SF4">
    <property type="entry name" value="NAD(P)-LINKED OXIDOREDUCTASE SUPERFAMILY PROTEIN"/>
    <property type="match status" value="1"/>
</dbReference>
<dbReference type="InterPro" id="IPR050523">
    <property type="entry name" value="AKR_Detox_Biosynth"/>
</dbReference>
<reference evidence="3 4" key="1">
    <citation type="submission" date="2016-07" db="EMBL/GenBank/DDBJ databases">
        <title>Characterization of isolates of Eisenbergiella tayi derived from blood cultures, using whole genome sequencing.</title>
        <authorList>
            <person name="Burdz T."/>
            <person name="Wiebe D."/>
            <person name="Huynh C."/>
            <person name="Bernard K."/>
        </authorList>
    </citation>
    <scope>NUCLEOTIDE SEQUENCE [LARGE SCALE GENOMIC DNA]</scope>
    <source>
        <strain evidence="3 4">NML 110608</strain>
    </source>
</reference>
<gene>
    <name evidence="3" type="primary">yhdN_2</name>
    <name evidence="3" type="ORF">BEI61_01070</name>
</gene>
<dbReference type="Pfam" id="PF00248">
    <property type="entry name" value="Aldo_ket_red"/>
    <property type="match status" value="1"/>
</dbReference>
<proteinExistence type="predicted"/>
<dbReference type="Proteomes" id="UP000094067">
    <property type="component" value="Unassembled WGS sequence"/>
</dbReference>
<dbReference type="InterPro" id="IPR036812">
    <property type="entry name" value="NAD(P)_OxRdtase_dom_sf"/>
</dbReference>
<protein>
    <submittedName>
        <fullName evidence="3">General stress protein 69</fullName>
        <ecNumber evidence="3">1.1.1.-</ecNumber>
    </submittedName>
</protein>
<evidence type="ECO:0000313" key="3">
    <source>
        <dbReference type="EMBL" id="ODM05187.1"/>
    </source>
</evidence>
<dbReference type="AlphaFoldDB" id="A0A1E3A9L4"/>